<dbReference type="EMBL" id="VJZD01000178">
    <property type="protein sequence ID" value="MPY35786.1"/>
    <property type="molecule type" value="Genomic_DNA"/>
</dbReference>
<name>A0A5N8VLU0_9ACTN</name>
<sequence>MADEQYRWLDREAAERLLRGEPLAPAVDATVRDRAGRLAETLGALSTAPAAPDSTELPGEAAAMAAFRAARGAERPAVGRRARTAASGSADAGLVRLGRPAPAAGRFRWGRPVRLGLSAALAAGMVGGVAVAAGTGVLPAPFGGVEPGPAASVSAAASP</sequence>
<keyword evidence="1" id="KW-0812">Transmembrane</keyword>
<reference evidence="2 3" key="1">
    <citation type="submission" date="2019-07" db="EMBL/GenBank/DDBJ databases">
        <title>New species of Amycolatopsis and Streptomyces.</title>
        <authorList>
            <person name="Duangmal K."/>
            <person name="Teo W.F.A."/>
            <person name="Lipun K."/>
        </authorList>
    </citation>
    <scope>NUCLEOTIDE SEQUENCE [LARGE SCALE GENOMIC DNA]</scope>
    <source>
        <strain evidence="2 3">NBRC 109810</strain>
    </source>
</reference>
<evidence type="ECO:0000256" key="1">
    <source>
        <dbReference type="SAM" id="Phobius"/>
    </source>
</evidence>
<gene>
    <name evidence="2" type="ORF">FNH09_32520</name>
</gene>
<comment type="caution">
    <text evidence="2">The sequence shown here is derived from an EMBL/GenBank/DDBJ whole genome shotgun (WGS) entry which is preliminary data.</text>
</comment>
<feature type="non-terminal residue" evidence="2">
    <location>
        <position position="159"/>
    </location>
</feature>
<feature type="transmembrane region" description="Helical" evidence="1">
    <location>
        <begin position="115"/>
        <end position="138"/>
    </location>
</feature>
<keyword evidence="3" id="KW-1185">Reference proteome</keyword>
<dbReference type="AlphaFoldDB" id="A0A5N8VLU0"/>
<accession>A0A5N8VLU0</accession>
<organism evidence="2 3">
    <name type="scientific">Streptomyces adustus</name>
    <dbReference type="NCBI Taxonomy" id="1609272"/>
    <lineage>
        <taxon>Bacteria</taxon>
        <taxon>Bacillati</taxon>
        <taxon>Actinomycetota</taxon>
        <taxon>Actinomycetes</taxon>
        <taxon>Kitasatosporales</taxon>
        <taxon>Streptomycetaceae</taxon>
        <taxon>Streptomyces</taxon>
    </lineage>
</organism>
<evidence type="ECO:0000313" key="2">
    <source>
        <dbReference type="EMBL" id="MPY35786.1"/>
    </source>
</evidence>
<protein>
    <submittedName>
        <fullName evidence="2">Extensin</fullName>
    </submittedName>
</protein>
<dbReference type="Proteomes" id="UP000325849">
    <property type="component" value="Unassembled WGS sequence"/>
</dbReference>
<evidence type="ECO:0000313" key="3">
    <source>
        <dbReference type="Proteomes" id="UP000325849"/>
    </source>
</evidence>
<keyword evidence="1" id="KW-0472">Membrane</keyword>
<keyword evidence="1" id="KW-1133">Transmembrane helix</keyword>
<proteinExistence type="predicted"/>